<keyword evidence="1" id="KW-0328">Glycosyltransferase</keyword>
<keyword evidence="3" id="KW-0812">Transmembrane</keyword>
<feature type="transmembrane region" description="Helical" evidence="3">
    <location>
        <begin position="405"/>
        <end position="430"/>
    </location>
</feature>
<dbReference type="Proteomes" id="UP000596004">
    <property type="component" value="Chromosome"/>
</dbReference>
<feature type="transmembrane region" description="Helical" evidence="3">
    <location>
        <begin position="12"/>
        <end position="32"/>
    </location>
</feature>
<feature type="transmembrane region" description="Helical" evidence="3">
    <location>
        <begin position="38"/>
        <end position="58"/>
    </location>
</feature>
<gene>
    <name evidence="4" type="ORF">IPJ89_04605</name>
</gene>
<reference evidence="4" key="1">
    <citation type="submission" date="2020-11" db="EMBL/GenBank/DDBJ databases">
        <title>Connecting structure to function with the recovery of over 1000 high-quality activated sludge metagenome-assembled genomes encoding full-length rRNA genes using long-read sequencing.</title>
        <authorList>
            <person name="Singleton C.M."/>
            <person name="Petriglieri F."/>
            <person name="Kristensen J.M."/>
            <person name="Kirkegaard R.H."/>
            <person name="Michaelsen T.Y."/>
            <person name="Andersen M.H."/>
            <person name="Karst S.M."/>
            <person name="Dueholm M.S."/>
            <person name="Nielsen P.H."/>
            <person name="Albertsen M."/>
        </authorList>
    </citation>
    <scope>NUCLEOTIDE SEQUENCE</scope>
    <source>
        <strain evidence="4">Fred_18-Q3-R57-64_BAT3C.431</strain>
    </source>
</reference>
<feature type="transmembrane region" description="Helical" evidence="3">
    <location>
        <begin position="373"/>
        <end position="393"/>
    </location>
</feature>
<sequence length="437" mass="50127">MAEPLRESILGHPLFPLAYLLFLIALGVLALIGPLFWITVLFNIVLIYIACFFMISFFDTTVTARPILQKWPMVSILIPAHNRGDSLRTCLNKVLEMEYPGKKEIFVMNDASTDHTRKILAEFKGKGIHIIHNEKNKGKARTLNETIPKTKGQFIAVMDGDSFPEKDILLKTIPRFYEKENIGAVTTLVRVNNPDGILEQIQELEYFLSFGIHNTVLSAHDGIYVTPGPFTVYTKEAMQKVGGYDEENITEDMEITFHLHAAGYSVVLEPEARVYTDVPDTMYKLWRQRKRWSFGSWQTMFKYRADMFKPQKSFFTFFFPKRVLLEGSSVVFLFMILRMVLDMLGTFNEAFQSIAKIGFEVVSLPPWYLSSSATLYATLILLWLGLMVLGIHISRASYRKMLSPALVLFLAVYGIFIITVQAYSLLRVIIGRRQTWY</sequence>
<dbReference type="EMBL" id="CP064981">
    <property type="protein sequence ID" value="QQR92408.1"/>
    <property type="molecule type" value="Genomic_DNA"/>
</dbReference>
<keyword evidence="2 4" id="KW-0808">Transferase</keyword>
<protein>
    <submittedName>
        <fullName evidence="4">Glycosyltransferase family 2 protein</fullName>
    </submittedName>
</protein>
<feature type="transmembrane region" description="Helical" evidence="3">
    <location>
        <begin position="323"/>
        <end position="341"/>
    </location>
</feature>
<dbReference type="Pfam" id="PF13641">
    <property type="entry name" value="Glyco_tranf_2_3"/>
    <property type="match status" value="1"/>
</dbReference>
<proteinExistence type="predicted"/>
<keyword evidence="3" id="KW-1133">Transmembrane helix</keyword>
<dbReference type="CDD" id="cd06423">
    <property type="entry name" value="CESA_like"/>
    <property type="match status" value="1"/>
</dbReference>
<dbReference type="Gene3D" id="3.90.550.10">
    <property type="entry name" value="Spore Coat Polysaccharide Biosynthesis Protein SpsA, Chain A"/>
    <property type="match status" value="1"/>
</dbReference>
<dbReference type="AlphaFoldDB" id="A0A7T9I1J2"/>
<name>A0A7T9I1J2_9ARCH</name>
<keyword evidence="3" id="KW-0472">Membrane</keyword>
<evidence type="ECO:0000313" key="4">
    <source>
        <dbReference type="EMBL" id="QQR92408.1"/>
    </source>
</evidence>
<evidence type="ECO:0000256" key="2">
    <source>
        <dbReference type="ARBA" id="ARBA00022679"/>
    </source>
</evidence>
<dbReference type="PANTHER" id="PTHR43630:SF1">
    <property type="entry name" value="POLY-BETA-1,6-N-ACETYL-D-GLUCOSAMINE SYNTHASE"/>
    <property type="match status" value="1"/>
</dbReference>
<evidence type="ECO:0000256" key="3">
    <source>
        <dbReference type="SAM" id="Phobius"/>
    </source>
</evidence>
<evidence type="ECO:0000256" key="1">
    <source>
        <dbReference type="ARBA" id="ARBA00022676"/>
    </source>
</evidence>
<dbReference type="SUPFAM" id="SSF53448">
    <property type="entry name" value="Nucleotide-diphospho-sugar transferases"/>
    <property type="match status" value="1"/>
</dbReference>
<dbReference type="PANTHER" id="PTHR43630">
    <property type="entry name" value="POLY-BETA-1,6-N-ACETYL-D-GLUCOSAMINE SYNTHASE"/>
    <property type="match status" value="1"/>
</dbReference>
<accession>A0A7T9I1J2</accession>
<dbReference type="GO" id="GO:0016757">
    <property type="term" value="F:glycosyltransferase activity"/>
    <property type="evidence" value="ECO:0007669"/>
    <property type="project" value="UniProtKB-KW"/>
</dbReference>
<organism evidence="4">
    <name type="scientific">Candidatus Iainarchaeum sp</name>
    <dbReference type="NCBI Taxonomy" id="3101447"/>
    <lineage>
        <taxon>Archaea</taxon>
        <taxon>Candidatus Iainarchaeota</taxon>
        <taxon>Candidatus Iainarchaeia</taxon>
        <taxon>Candidatus Iainarchaeales</taxon>
        <taxon>Candidatus Iainarchaeaceae</taxon>
        <taxon>Candidatus Iainarchaeum</taxon>
    </lineage>
</organism>
<dbReference type="InterPro" id="IPR029044">
    <property type="entry name" value="Nucleotide-diphossugar_trans"/>
</dbReference>